<evidence type="ECO:0008006" key="4">
    <source>
        <dbReference type="Google" id="ProtNLM"/>
    </source>
</evidence>
<dbReference type="EMBL" id="HACG01022580">
    <property type="protein sequence ID" value="CEK69445.1"/>
    <property type="molecule type" value="Transcribed_RNA"/>
</dbReference>
<evidence type="ECO:0000256" key="2">
    <source>
        <dbReference type="SAM" id="MobiDB-lite"/>
    </source>
</evidence>
<feature type="region of interest" description="Disordered" evidence="2">
    <location>
        <begin position="624"/>
        <end position="661"/>
    </location>
</feature>
<feature type="non-terminal residue" evidence="3">
    <location>
        <position position="941"/>
    </location>
</feature>
<dbReference type="GO" id="GO:0005634">
    <property type="term" value="C:nucleus"/>
    <property type="evidence" value="ECO:0007669"/>
    <property type="project" value="InterPro"/>
</dbReference>
<feature type="region of interest" description="Disordered" evidence="2">
    <location>
        <begin position="251"/>
        <end position="415"/>
    </location>
</feature>
<feature type="compositionally biased region" description="Polar residues" evidence="2">
    <location>
        <begin position="406"/>
        <end position="415"/>
    </location>
</feature>
<feature type="compositionally biased region" description="Basic residues" evidence="2">
    <location>
        <begin position="356"/>
        <end position="373"/>
    </location>
</feature>
<feature type="region of interest" description="Disordered" evidence="2">
    <location>
        <begin position="151"/>
        <end position="233"/>
    </location>
</feature>
<evidence type="ECO:0000313" key="3">
    <source>
        <dbReference type="EMBL" id="CEK69445.1"/>
    </source>
</evidence>
<dbReference type="PANTHER" id="PTHR13354:SF11">
    <property type="entry name" value="LYSINE-SPECIFIC DEMETHYLASE 9"/>
    <property type="match status" value="1"/>
</dbReference>
<sequence>ENLATDDSSFLKTLPTSCATNEQVDGELELTKLRQPGKLKDSSIDCVNQEVVAPKSSLTQDISLKDDDLKHQGIPVKTSQPLEVVYGKQVELNDKIYSQTDDSVSRQCQVNNNPGGYSNIHLPDSKHQLSIDTSQCSLAAGELNKVESGAFENSSSLEVSGQKTVHTDEKSSDRGLGISGQKAVHTADNSSDSFGISGHKTGHTAEKYSDSSLGAGSQKTAHTAEKNSDISLGAGDQKVGHAVVNKLTTCNASSINSPDKSKRAATHKQESRNLISPSSKDRLSKHPQSSKDKQVHSSNNSSRHSTSASKTTSSSVISQSNSSPMKSTSVISQSNSSPIKSTSSSVQSHSLNSPSKHNHHSPSNHHKDKHKSQSTKDQNSACTTSTSKIPSHQSGVIHKDHKHTSSRSSKLRVNQGTQVNLLVETLVPAHETKHIPSEAQRHHTEHLLRIHCDGELLQEVIEPRFRKYISVEKYSNGGALVIHVYHDELSELDHDTMEEFVDHYFDLVFGEVSERESRCVMGIVHGAARPMPDFLDYLVENYPHLSVKTGSKGKSDIETTTIEKFREQIDQTFKGGVYRGGGLDQVSLVGTVNEEVGDYFPDLLDKLESDPFIRAVTPWGRLSKEKMQSRKQSDDGPILWTRPGEQMIPPAEMPKSPTKRKRGANELKNLHYLPRSSEPREFLFEDRTRCHADHVDHGPDRMTTAAVGMLKAVHKRNSDSDESNPPEGRIVKDVICFHPGDFPVLTGLLQLDLHEPPVSQCVAWVEDAKLNQLRREGIRYARIALRDNDIYFIPRNVIHQFRSVSAVTSIAWHVRLKIYYKHLLKSETCSESGDILKQELTDVCKENFIPDLKVGYEPLKNMSETSDLATSNLLAGQIVDKRSPELHEMIKAEVDCDMKDISQESSVVVSSSMITSKSVKGYRSSDQYEKKIAIASSDQHE</sequence>
<gene>
    <name evidence="3" type="primary">ORF70247</name>
</gene>
<feature type="compositionally biased region" description="Basic and acidic residues" evidence="2">
    <location>
        <begin position="279"/>
        <end position="295"/>
    </location>
</feature>
<dbReference type="AlphaFoldDB" id="A0A0B6ZP41"/>
<name>A0A0B6ZP41_9EUPU</name>
<feature type="compositionally biased region" description="Low complexity" evidence="2">
    <location>
        <begin position="297"/>
        <end position="355"/>
    </location>
</feature>
<proteinExistence type="inferred from homology"/>
<organism evidence="3">
    <name type="scientific">Arion vulgaris</name>
    <dbReference type="NCBI Taxonomy" id="1028688"/>
    <lineage>
        <taxon>Eukaryota</taxon>
        <taxon>Metazoa</taxon>
        <taxon>Spiralia</taxon>
        <taxon>Lophotrochozoa</taxon>
        <taxon>Mollusca</taxon>
        <taxon>Gastropoda</taxon>
        <taxon>Heterobranchia</taxon>
        <taxon>Euthyneura</taxon>
        <taxon>Panpulmonata</taxon>
        <taxon>Eupulmonata</taxon>
        <taxon>Stylommatophora</taxon>
        <taxon>Helicina</taxon>
        <taxon>Arionoidea</taxon>
        <taxon>Arionidae</taxon>
        <taxon>Arion</taxon>
    </lineage>
</organism>
<evidence type="ECO:0000256" key="1">
    <source>
        <dbReference type="ARBA" id="ARBA00010560"/>
    </source>
</evidence>
<feature type="compositionally biased region" description="Polar residues" evidence="2">
    <location>
        <begin position="151"/>
        <end position="164"/>
    </location>
</feature>
<feature type="compositionally biased region" description="Basic and acidic residues" evidence="2">
    <location>
        <begin position="624"/>
        <end position="634"/>
    </location>
</feature>
<feature type="compositionally biased region" description="Polar residues" evidence="2">
    <location>
        <begin position="375"/>
        <end position="394"/>
    </location>
</feature>
<dbReference type="InterPro" id="IPR026306">
    <property type="entry name" value="RSBN1/Dpy-2/CEP530"/>
</dbReference>
<dbReference type="PANTHER" id="PTHR13354">
    <property type="entry name" value="ROUND SPERMATID BASIC PROTEIN 1"/>
    <property type="match status" value="1"/>
</dbReference>
<feature type="compositionally biased region" description="Polar residues" evidence="2">
    <location>
        <begin position="210"/>
        <end position="221"/>
    </location>
</feature>
<feature type="compositionally biased region" description="Basic and acidic residues" evidence="2">
    <location>
        <begin position="259"/>
        <end position="271"/>
    </location>
</feature>
<protein>
    <recommendedName>
        <fullName evidence="4">Round spermatid basic protein 1-like protein</fullName>
    </recommendedName>
</protein>
<accession>A0A0B6ZP41</accession>
<feature type="non-terminal residue" evidence="3">
    <location>
        <position position="1"/>
    </location>
</feature>
<reference evidence="3" key="1">
    <citation type="submission" date="2014-12" db="EMBL/GenBank/DDBJ databases">
        <title>Insight into the proteome of Arion vulgaris.</title>
        <authorList>
            <person name="Aradska J."/>
            <person name="Bulat T."/>
            <person name="Smidak R."/>
            <person name="Sarate P."/>
            <person name="Gangsoo J."/>
            <person name="Sialana F."/>
            <person name="Bilban M."/>
            <person name="Lubec G."/>
        </authorList>
    </citation>
    <scope>NUCLEOTIDE SEQUENCE</scope>
    <source>
        <tissue evidence="3">Skin</tissue>
    </source>
</reference>
<comment type="similarity">
    <text evidence="1">Belongs to the round spermatid basic protein 1 family.</text>
</comment>